<dbReference type="AlphaFoldDB" id="A0A699YX28"/>
<evidence type="ECO:0000313" key="3">
    <source>
        <dbReference type="Proteomes" id="UP000485058"/>
    </source>
</evidence>
<sequence length="56" mass="6196">MAKKMWKGTAKQKQGPTKKLKAQLLVRPKENNDRLEEMGGRRGGARCGSAPALRMS</sequence>
<feature type="region of interest" description="Disordered" evidence="1">
    <location>
        <begin position="30"/>
        <end position="56"/>
    </location>
</feature>
<evidence type="ECO:0000313" key="2">
    <source>
        <dbReference type="EMBL" id="GFH14803.1"/>
    </source>
</evidence>
<dbReference type="EMBL" id="BLLF01000768">
    <property type="protein sequence ID" value="GFH14803.1"/>
    <property type="molecule type" value="Genomic_DNA"/>
</dbReference>
<protein>
    <submittedName>
        <fullName evidence="2">Uncharacterized protein</fullName>
    </submittedName>
</protein>
<feature type="non-terminal residue" evidence="2">
    <location>
        <position position="56"/>
    </location>
</feature>
<name>A0A699YX28_HAELA</name>
<gene>
    <name evidence="2" type="ORF">HaLaN_10921</name>
</gene>
<evidence type="ECO:0000256" key="1">
    <source>
        <dbReference type="SAM" id="MobiDB-lite"/>
    </source>
</evidence>
<organism evidence="2 3">
    <name type="scientific">Haematococcus lacustris</name>
    <name type="common">Green alga</name>
    <name type="synonym">Haematococcus pluvialis</name>
    <dbReference type="NCBI Taxonomy" id="44745"/>
    <lineage>
        <taxon>Eukaryota</taxon>
        <taxon>Viridiplantae</taxon>
        <taxon>Chlorophyta</taxon>
        <taxon>core chlorophytes</taxon>
        <taxon>Chlorophyceae</taxon>
        <taxon>CS clade</taxon>
        <taxon>Chlamydomonadales</taxon>
        <taxon>Haematococcaceae</taxon>
        <taxon>Haematococcus</taxon>
    </lineage>
</organism>
<keyword evidence="3" id="KW-1185">Reference proteome</keyword>
<proteinExistence type="predicted"/>
<feature type="compositionally biased region" description="Basic and acidic residues" evidence="1">
    <location>
        <begin position="30"/>
        <end position="40"/>
    </location>
</feature>
<comment type="caution">
    <text evidence="2">The sequence shown here is derived from an EMBL/GenBank/DDBJ whole genome shotgun (WGS) entry which is preliminary data.</text>
</comment>
<reference evidence="2 3" key="1">
    <citation type="submission" date="2020-02" db="EMBL/GenBank/DDBJ databases">
        <title>Draft genome sequence of Haematococcus lacustris strain NIES-144.</title>
        <authorList>
            <person name="Morimoto D."/>
            <person name="Nakagawa S."/>
            <person name="Yoshida T."/>
            <person name="Sawayama S."/>
        </authorList>
    </citation>
    <scope>NUCLEOTIDE SEQUENCE [LARGE SCALE GENOMIC DNA]</scope>
    <source>
        <strain evidence="2 3">NIES-144</strain>
    </source>
</reference>
<dbReference type="Proteomes" id="UP000485058">
    <property type="component" value="Unassembled WGS sequence"/>
</dbReference>
<feature type="non-terminal residue" evidence="2">
    <location>
        <position position="1"/>
    </location>
</feature>
<feature type="region of interest" description="Disordered" evidence="1">
    <location>
        <begin position="1"/>
        <end position="20"/>
    </location>
</feature>
<accession>A0A699YX28</accession>